<evidence type="ECO:0000256" key="1">
    <source>
        <dbReference type="ARBA" id="ARBA00022723"/>
    </source>
</evidence>
<name>A0A1H2ZQG9_9PSEU</name>
<accession>A0A1H2ZQG9</accession>
<dbReference type="InterPro" id="IPR029068">
    <property type="entry name" value="Glyas_Bleomycin-R_OHBP_Dase"/>
</dbReference>
<reference evidence="4" key="1">
    <citation type="submission" date="2016-10" db="EMBL/GenBank/DDBJ databases">
        <authorList>
            <person name="Varghese N."/>
            <person name="Submissions S."/>
        </authorList>
    </citation>
    <scope>NUCLEOTIDE SEQUENCE [LARGE SCALE GENOMIC DNA]</scope>
    <source>
        <strain evidence="4">CGMCC 4.3530</strain>
    </source>
</reference>
<evidence type="ECO:0000313" key="4">
    <source>
        <dbReference type="Proteomes" id="UP000199529"/>
    </source>
</evidence>
<dbReference type="Proteomes" id="UP000199529">
    <property type="component" value="Unassembled WGS sequence"/>
</dbReference>
<dbReference type="GO" id="GO:0046491">
    <property type="term" value="P:L-methylmalonyl-CoA metabolic process"/>
    <property type="evidence" value="ECO:0007669"/>
    <property type="project" value="TreeGrafter"/>
</dbReference>
<gene>
    <name evidence="3" type="ORF">SAMN05216215_1008148</name>
</gene>
<keyword evidence="4" id="KW-1185">Reference proteome</keyword>
<dbReference type="RefSeq" id="WP_093264710.1">
    <property type="nucleotide sequence ID" value="NZ_FNOK01000008.1"/>
</dbReference>
<dbReference type="InterPro" id="IPR051785">
    <property type="entry name" value="MMCE/EMCE_epimerase"/>
</dbReference>
<sequence length="171" mass="18775">MDPARKELLPPSLRSRPVAQVGILVPDLRAGMRTWSPLLGEDDWLVYTYGPETVQDLTYQGAAAGFAMRVALAGTGPQVELIEPLRGPSIYHEWLRERGHGLHHLGFHVDSIAEAIEDFRDSGIPLLQSGRGYGLDGDGGFAYFDTQDTVGVIVEAIEVPKRRRPSEDPAD</sequence>
<dbReference type="GO" id="GO:0004493">
    <property type="term" value="F:methylmalonyl-CoA epimerase activity"/>
    <property type="evidence" value="ECO:0007669"/>
    <property type="project" value="TreeGrafter"/>
</dbReference>
<evidence type="ECO:0000313" key="3">
    <source>
        <dbReference type="EMBL" id="SDX19627.1"/>
    </source>
</evidence>
<dbReference type="EMBL" id="FNOK01000008">
    <property type="protein sequence ID" value="SDX19627.1"/>
    <property type="molecule type" value="Genomic_DNA"/>
</dbReference>
<dbReference type="STRING" id="418495.SAMN05216215_1008148"/>
<organism evidence="3 4">
    <name type="scientific">Saccharopolyspora shandongensis</name>
    <dbReference type="NCBI Taxonomy" id="418495"/>
    <lineage>
        <taxon>Bacteria</taxon>
        <taxon>Bacillati</taxon>
        <taxon>Actinomycetota</taxon>
        <taxon>Actinomycetes</taxon>
        <taxon>Pseudonocardiales</taxon>
        <taxon>Pseudonocardiaceae</taxon>
        <taxon>Saccharopolyspora</taxon>
    </lineage>
</organism>
<protein>
    <submittedName>
        <fullName evidence="3">Methylmalonyl-CoA epimerase</fullName>
    </submittedName>
</protein>
<proteinExistence type="predicted"/>
<feature type="domain" description="VOC" evidence="2">
    <location>
        <begin position="17"/>
        <end position="159"/>
    </location>
</feature>
<dbReference type="PANTHER" id="PTHR43048:SF3">
    <property type="entry name" value="METHYLMALONYL-COA EPIMERASE, MITOCHONDRIAL"/>
    <property type="match status" value="1"/>
</dbReference>
<dbReference type="InterPro" id="IPR037523">
    <property type="entry name" value="VOC_core"/>
</dbReference>
<dbReference type="AlphaFoldDB" id="A0A1H2ZQG9"/>
<dbReference type="PANTHER" id="PTHR43048">
    <property type="entry name" value="METHYLMALONYL-COA EPIMERASE"/>
    <property type="match status" value="1"/>
</dbReference>
<keyword evidence="1" id="KW-0479">Metal-binding</keyword>
<dbReference type="Gene3D" id="3.10.180.10">
    <property type="entry name" value="2,3-Dihydroxybiphenyl 1,2-Dioxygenase, domain 1"/>
    <property type="match status" value="1"/>
</dbReference>
<dbReference type="PROSITE" id="PS51819">
    <property type="entry name" value="VOC"/>
    <property type="match status" value="1"/>
</dbReference>
<dbReference type="Pfam" id="PF13669">
    <property type="entry name" value="Glyoxalase_4"/>
    <property type="match status" value="1"/>
</dbReference>
<dbReference type="OrthoDB" id="9792173at2"/>
<dbReference type="GO" id="GO:0046872">
    <property type="term" value="F:metal ion binding"/>
    <property type="evidence" value="ECO:0007669"/>
    <property type="project" value="UniProtKB-KW"/>
</dbReference>
<evidence type="ECO:0000259" key="2">
    <source>
        <dbReference type="PROSITE" id="PS51819"/>
    </source>
</evidence>
<dbReference type="SUPFAM" id="SSF54593">
    <property type="entry name" value="Glyoxalase/Bleomycin resistance protein/Dihydroxybiphenyl dioxygenase"/>
    <property type="match status" value="1"/>
</dbReference>